<dbReference type="InterPro" id="IPR016185">
    <property type="entry name" value="PreATP-grasp_dom_sf"/>
</dbReference>
<dbReference type="InterPro" id="IPR004887">
    <property type="entry name" value="GSH_synth_subst-bd"/>
</dbReference>
<dbReference type="InterPro" id="IPR014049">
    <property type="entry name" value="Glutathione_synthase_N_euk"/>
</dbReference>
<evidence type="ECO:0000256" key="9">
    <source>
        <dbReference type="ARBA" id="ARBA00022842"/>
    </source>
</evidence>
<evidence type="ECO:0000256" key="13">
    <source>
        <dbReference type="PIRSR" id="PIRSR001558-3"/>
    </source>
</evidence>
<evidence type="ECO:0000256" key="6">
    <source>
        <dbReference type="ARBA" id="ARBA00022723"/>
    </source>
</evidence>
<keyword evidence="6 10" id="KW-0479">Metal-binding</keyword>
<feature type="binding site" evidence="11">
    <location>
        <position position="459"/>
    </location>
    <ligand>
        <name>substrate</name>
    </ligand>
</feature>
<gene>
    <name evidence="15" type="ORF">NEOLI_000014</name>
</gene>
<keyword evidence="16" id="KW-1185">Reference proteome</keyword>
<dbReference type="Gene3D" id="3.30.470.20">
    <property type="entry name" value="ATP-grasp fold, B domain"/>
    <property type="match status" value="1"/>
</dbReference>
<feature type="binding site" evidence="13">
    <location>
        <begin position="277"/>
        <end position="280"/>
    </location>
    <ligand>
        <name>substrate</name>
    </ligand>
</feature>
<feature type="binding site" evidence="13">
    <location>
        <begin position="218"/>
        <end position="220"/>
    </location>
    <ligand>
        <name>substrate</name>
    </ligand>
</feature>
<evidence type="ECO:0000256" key="5">
    <source>
        <dbReference type="ARBA" id="ARBA00022684"/>
    </source>
</evidence>
<comment type="cofactor">
    <cofactor evidence="10 12">
        <name>Mg(2+)</name>
        <dbReference type="ChEBI" id="CHEBI:18420"/>
    </cofactor>
    <text evidence="10 12">Binds 1 Mg(2+) ion per subunit.</text>
</comment>
<dbReference type="SUPFAM" id="SSF56059">
    <property type="entry name" value="Glutathione synthetase ATP-binding domain-like"/>
    <property type="match status" value="1"/>
</dbReference>
<feature type="binding site" evidence="11">
    <location>
        <position position="385"/>
    </location>
    <ligand>
        <name>ATP</name>
        <dbReference type="ChEBI" id="CHEBI:30616"/>
    </ligand>
</feature>
<dbReference type="UniPathway" id="UPA00142">
    <property type="reaction ID" value="UER00210"/>
</dbReference>
<dbReference type="InterPro" id="IPR037013">
    <property type="entry name" value="GSH-S_sub-bd_sf"/>
</dbReference>
<feature type="binding site" evidence="13">
    <location>
        <begin position="470"/>
        <end position="471"/>
    </location>
    <ligand>
        <name>substrate</name>
    </ligand>
</feature>
<protein>
    <recommendedName>
        <fullName evidence="10">Glutathione synthetase</fullName>
        <shortName evidence="10">GSH-S</shortName>
        <ecNumber evidence="10">6.3.2.3</ecNumber>
    </recommendedName>
</protein>
<feature type="binding site" evidence="11">
    <location>
        <position position="461"/>
    </location>
    <ligand>
        <name>ATP</name>
        <dbReference type="ChEBI" id="CHEBI:30616"/>
    </ligand>
</feature>
<comment type="subunit">
    <text evidence="3">Homodimer.</text>
</comment>
<sequence>MTTSTESMKDLDTLVDSFLDYALSHGLTVRPGSFENPRKTFGEHAPITLFPSKFPATAFEEACQIQELYNELYAAISRDEDWLGSVMNELAKVDTFVGRLWKLHKEVKDEGITQPLSLGLFRSDYILHVSSPSELQSPVIKQVEFNTVAASFAGLATKVAEAHAYFQRSGSYEPIVSIPASSIAENHALDGLATGLAKAHQAYGVSDAKILFVVQHDERNIFDQRWLEYRLFEKFSDFCLGKSTDHRETSVSMEEKTRKLLLEASPTLQEISVVYLRAGYGPDDYSTEQDWQTRALLERSHAIKCPSIATQLAGTKKVQQVLAKEGIVERFIKSRTAVKRLCDTFAGLYPLDDSFSGIRGRELAFACPEFHVLKPQREGGGNNVYRRSIPEFLQRLPQAQWSAYILMELISAPVSENTLLRNGVPVHMAVIDEIGIYGAVLWNTQETVWNSGCCGYLVRTKSTDSQEGGVAAGYGCLSSLQRV</sequence>
<comment type="catalytic activity">
    <reaction evidence="10">
        <text>gamma-L-glutamyl-L-cysteine + glycine + ATP = glutathione + ADP + phosphate + H(+)</text>
        <dbReference type="Rhea" id="RHEA:13557"/>
        <dbReference type="ChEBI" id="CHEBI:15378"/>
        <dbReference type="ChEBI" id="CHEBI:30616"/>
        <dbReference type="ChEBI" id="CHEBI:43474"/>
        <dbReference type="ChEBI" id="CHEBI:57305"/>
        <dbReference type="ChEBI" id="CHEBI:57925"/>
        <dbReference type="ChEBI" id="CHEBI:58173"/>
        <dbReference type="ChEBI" id="CHEBI:456216"/>
        <dbReference type="EC" id="6.3.2.3"/>
    </reaction>
</comment>
<feature type="binding site" evidence="11">
    <location>
        <position position="122"/>
    </location>
    <ligand>
        <name>substrate</name>
    </ligand>
</feature>
<feature type="binding site" evidence="11">
    <location>
        <begin position="407"/>
        <end position="410"/>
    </location>
    <ligand>
        <name>ATP</name>
        <dbReference type="ChEBI" id="CHEBI:30616"/>
    </ligand>
</feature>
<dbReference type="GO" id="GO:0043295">
    <property type="term" value="F:glutathione binding"/>
    <property type="evidence" value="ECO:0007669"/>
    <property type="project" value="UniProtKB-UniRule"/>
</dbReference>
<keyword evidence="5 10" id="KW-0317">Glutathione biosynthesis</keyword>
<evidence type="ECO:0000259" key="14">
    <source>
        <dbReference type="Pfam" id="PF03199"/>
    </source>
</evidence>
<dbReference type="OrthoDB" id="2020073at2759"/>
<dbReference type="Gene3D" id="1.10.1080.10">
    <property type="entry name" value="Glutathione Synthetase, Chain A, domain 3"/>
    <property type="match status" value="1"/>
</dbReference>
<dbReference type="GO" id="GO:0005829">
    <property type="term" value="C:cytosol"/>
    <property type="evidence" value="ECO:0007669"/>
    <property type="project" value="TreeGrafter"/>
</dbReference>
<dbReference type="InterPro" id="IPR014709">
    <property type="entry name" value="Glutathione_synthase_C_euk"/>
</dbReference>
<feature type="binding site" evidence="11">
    <location>
        <position position="144"/>
    </location>
    <ligand>
        <name>ATP</name>
        <dbReference type="ChEBI" id="CHEBI:30616"/>
    </ligand>
</feature>
<feature type="binding site" evidence="12">
    <location>
        <position position="146"/>
    </location>
    <ligand>
        <name>Mg(2+)</name>
        <dbReference type="ChEBI" id="CHEBI:18420"/>
    </ligand>
</feature>
<dbReference type="Gene3D" id="3.40.50.1760">
    <property type="entry name" value="Glutathione synthase, substrate-binding domain superfamily, eukaryotic"/>
    <property type="match status" value="1"/>
</dbReference>
<evidence type="ECO:0000256" key="10">
    <source>
        <dbReference type="PIRNR" id="PIRNR001558"/>
    </source>
</evidence>
<evidence type="ECO:0000256" key="7">
    <source>
        <dbReference type="ARBA" id="ARBA00022741"/>
    </source>
</evidence>
<feature type="binding site" evidence="11">
    <location>
        <position position="316"/>
    </location>
    <ligand>
        <name>ATP</name>
        <dbReference type="ChEBI" id="CHEBI:30616"/>
    </ligand>
</feature>
<dbReference type="EC" id="6.3.2.3" evidence="10"/>
<dbReference type="Gene3D" id="3.30.1490.80">
    <property type="match status" value="1"/>
</dbReference>
<feature type="binding site" evidence="13">
    <location>
        <begin position="148"/>
        <end position="151"/>
    </location>
    <ligand>
        <name>substrate</name>
    </ligand>
</feature>
<dbReference type="GO" id="GO:0004363">
    <property type="term" value="F:glutathione synthase activity"/>
    <property type="evidence" value="ECO:0007669"/>
    <property type="project" value="UniProtKB-UniRule"/>
</dbReference>
<evidence type="ECO:0000256" key="4">
    <source>
        <dbReference type="ARBA" id="ARBA00022598"/>
    </source>
</evidence>
<dbReference type="AlphaFoldDB" id="A0A1U7LWJ7"/>
<dbReference type="Proteomes" id="UP000186594">
    <property type="component" value="Unassembled WGS sequence"/>
</dbReference>
<organism evidence="15 16">
    <name type="scientific">Neolecta irregularis (strain DAH-3)</name>
    <dbReference type="NCBI Taxonomy" id="1198029"/>
    <lineage>
        <taxon>Eukaryota</taxon>
        <taxon>Fungi</taxon>
        <taxon>Dikarya</taxon>
        <taxon>Ascomycota</taxon>
        <taxon>Taphrinomycotina</taxon>
        <taxon>Neolectales</taxon>
        <taxon>Neolectaceae</taxon>
        <taxon>Neolecta</taxon>
    </lineage>
</organism>
<comment type="similarity">
    <text evidence="2 10">Belongs to the eukaryotic GSH synthase family.</text>
</comment>
<keyword evidence="8 10" id="KW-0067">ATP-binding</keyword>
<feature type="binding site" evidence="11">
    <location>
        <position position="433"/>
    </location>
    <ligand>
        <name>ATP</name>
        <dbReference type="ChEBI" id="CHEBI:30616"/>
    </ligand>
</feature>
<dbReference type="OMA" id="NGLVMYP"/>
<dbReference type="InterPro" id="IPR014042">
    <property type="entry name" value="Glutathione_synthase_a-hlx"/>
</dbReference>
<feature type="binding site" evidence="11">
    <location>
        <begin position="374"/>
        <end position="383"/>
    </location>
    <ligand>
        <name>ATP</name>
        <dbReference type="ChEBI" id="CHEBI:30616"/>
    </ligand>
</feature>
<dbReference type="SUPFAM" id="SSF52440">
    <property type="entry name" value="PreATP-grasp domain"/>
    <property type="match status" value="1"/>
</dbReference>
<keyword evidence="9 10" id="KW-0460">Magnesium</keyword>
<evidence type="ECO:0000256" key="11">
    <source>
        <dbReference type="PIRSR" id="PIRSR001558-1"/>
    </source>
</evidence>
<accession>A0A1U7LWJ7</accession>
<evidence type="ECO:0000313" key="16">
    <source>
        <dbReference type="Proteomes" id="UP000186594"/>
    </source>
</evidence>
<dbReference type="Pfam" id="PF03917">
    <property type="entry name" value="GSH_synth_ATP"/>
    <property type="match status" value="1"/>
</dbReference>
<dbReference type="EMBL" id="LXFE01000126">
    <property type="protein sequence ID" value="OLL26999.1"/>
    <property type="molecule type" value="Genomic_DNA"/>
</dbReference>
<feature type="binding site" evidence="12">
    <location>
        <position position="378"/>
    </location>
    <ligand>
        <name>Mg(2+)</name>
        <dbReference type="ChEBI" id="CHEBI:18420"/>
    </ligand>
</feature>
<name>A0A1U7LWJ7_NEOID</name>
<dbReference type="PANTHER" id="PTHR11130:SF0">
    <property type="entry name" value="GLUTATHIONE SYNTHETASE"/>
    <property type="match status" value="1"/>
</dbReference>
<keyword evidence="4 10" id="KW-0436">Ligase</keyword>
<dbReference type="FunFam" id="3.30.1490.50:FF:000002">
    <property type="entry name" value="Glutathione synthetase"/>
    <property type="match status" value="1"/>
</dbReference>
<evidence type="ECO:0000256" key="1">
    <source>
        <dbReference type="ARBA" id="ARBA00004965"/>
    </source>
</evidence>
<proteinExistence type="inferred from homology"/>
<evidence type="ECO:0000256" key="8">
    <source>
        <dbReference type="ARBA" id="ARBA00022840"/>
    </source>
</evidence>
<evidence type="ECO:0000256" key="3">
    <source>
        <dbReference type="ARBA" id="ARBA00011738"/>
    </source>
</evidence>
<keyword evidence="7 10" id="KW-0547">Nucleotide-binding</keyword>
<dbReference type="PANTHER" id="PTHR11130">
    <property type="entry name" value="GLUTATHIONE SYNTHETASE"/>
    <property type="match status" value="1"/>
</dbReference>
<evidence type="ECO:0000256" key="2">
    <source>
        <dbReference type="ARBA" id="ARBA00010385"/>
    </source>
</evidence>
<evidence type="ECO:0000256" key="12">
    <source>
        <dbReference type="PIRSR" id="PIRSR001558-2"/>
    </source>
</evidence>
<reference evidence="15 16" key="1">
    <citation type="submission" date="2016-04" db="EMBL/GenBank/DDBJ databases">
        <title>Evolutionary innovation and constraint leading to complex multicellularity in the Ascomycota.</title>
        <authorList>
            <person name="Cisse O."/>
            <person name="Nguyen A."/>
            <person name="Hewitt D.A."/>
            <person name="Jedd G."/>
            <person name="Stajich J.E."/>
        </authorList>
    </citation>
    <scope>NUCLEOTIDE SEQUENCE [LARGE SCALE GENOMIC DNA]</scope>
    <source>
        <strain evidence="15 16">DAH-3</strain>
    </source>
</reference>
<feature type="domain" description="Glutathione synthase substrate-binding" evidence="14">
    <location>
        <begin position="209"/>
        <end position="313"/>
    </location>
</feature>
<dbReference type="Pfam" id="PF03199">
    <property type="entry name" value="GSH_synthase"/>
    <property type="match status" value="1"/>
</dbReference>
<dbReference type="InterPro" id="IPR005615">
    <property type="entry name" value="Glutathione_synthase"/>
</dbReference>
<dbReference type="Gene3D" id="3.30.1490.50">
    <property type="match status" value="1"/>
</dbReference>
<dbReference type="GO" id="GO:0005524">
    <property type="term" value="F:ATP binding"/>
    <property type="evidence" value="ECO:0007669"/>
    <property type="project" value="UniProtKB-UniRule"/>
</dbReference>
<dbReference type="STRING" id="1198029.A0A1U7LWJ7"/>
<feature type="binding site" evidence="12">
    <location>
        <position position="144"/>
    </location>
    <ligand>
        <name>Mg(2+)</name>
        <dbReference type="ChEBI" id="CHEBI:18420"/>
    </ligand>
</feature>
<feature type="binding site" evidence="11">
    <location>
        <position position="224"/>
    </location>
    <ligand>
        <name>substrate</name>
    </ligand>
</feature>
<comment type="caution">
    <text evidence="15">The sequence shown here is derived from an EMBL/GenBank/DDBJ whole genome shotgun (WGS) entry which is preliminary data.</text>
</comment>
<comment type="pathway">
    <text evidence="1 10">Sulfur metabolism; glutathione biosynthesis; glutathione from L-cysteine and L-glutamate: step 2/2.</text>
</comment>
<dbReference type="PIRSF" id="PIRSF001558">
    <property type="entry name" value="GSHase"/>
    <property type="match status" value="1"/>
</dbReference>
<evidence type="ECO:0000313" key="15">
    <source>
        <dbReference type="EMBL" id="OLL26999.1"/>
    </source>
</evidence>
<dbReference type="FunFam" id="3.40.50.1760:FF:000001">
    <property type="entry name" value="Glutathione synthetase"/>
    <property type="match status" value="1"/>
</dbReference>
<feature type="binding site" evidence="11">
    <location>
        <position position="467"/>
    </location>
    <ligand>
        <name>ATP</name>
        <dbReference type="ChEBI" id="CHEBI:30616"/>
    </ligand>
</feature>
<dbReference type="GO" id="GO:0000287">
    <property type="term" value="F:magnesium ion binding"/>
    <property type="evidence" value="ECO:0007669"/>
    <property type="project" value="UniProtKB-UniRule"/>
</dbReference>
<dbReference type="NCBIfam" id="TIGR01986">
    <property type="entry name" value="glut_syn_euk"/>
    <property type="match status" value="1"/>
</dbReference>